<name>A0A345UJC1_9BACT</name>
<dbReference type="EMBL" id="CP027806">
    <property type="protein sequence ID" value="AXJ00573.1"/>
    <property type="molecule type" value="Genomic_DNA"/>
</dbReference>
<dbReference type="Proteomes" id="UP000254808">
    <property type="component" value="Chromosome"/>
</dbReference>
<proteinExistence type="predicted"/>
<evidence type="ECO:0000313" key="2">
    <source>
        <dbReference type="Proteomes" id="UP000254808"/>
    </source>
</evidence>
<dbReference type="AlphaFoldDB" id="A0A345UJC1"/>
<dbReference type="KEGG" id="cprv:CYPRO_1316"/>
<reference evidence="1 2" key="1">
    <citation type="submission" date="2018-03" db="EMBL/GenBank/DDBJ databases">
        <title>Phenotypic and genomic properties of Cyclonatronum proteinivorum gen. nov., sp. nov., a haloalkaliphilic bacteroidete from soda lakes possessing Na+-translocating rhodopsin.</title>
        <authorList>
            <person name="Toshchakov S.V."/>
            <person name="Korzhenkov A."/>
            <person name="Samarov N.I."/>
            <person name="Kublanov I.V."/>
            <person name="Muntyan M.S."/>
            <person name="Sorokin D.Y."/>
        </authorList>
    </citation>
    <scope>NUCLEOTIDE SEQUENCE [LARGE SCALE GENOMIC DNA]</scope>
    <source>
        <strain evidence="1 2">Omega</strain>
    </source>
</reference>
<organism evidence="1 2">
    <name type="scientific">Cyclonatronum proteinivorum</name>
    <dbReference type="NCBI Taxonomy" id="1457365"/>
    <lineage>
        <taxon>Bacteria</taxon>
        <taxon>Pseudomonadati</taxon>
        <taxon>Balneolota</taxon>
        <taxon>Balneolia</taxon>
        <taxon>Balneolales</taxon>
        <taxon>Cyclonatronaceae</taxon>
        <taxon>Cyclonatronum</taxon>
    </lineage>
</organism>
<evidence type="ECO:0000313" key="1">
    <source>
        <dbReference type="EMBL" id="AXJ00573.1"/>
    </source>
</evidence>
<accession>A0A345UJC1</accession>
<keyword evidence="2" id="KW-1185">Reference proteome</keyword>
<gene>
    <name evidence="1" type="ORF">CYPRO_1316</name>
</gene>
<protein>
    <submittedName>
        <fullName evidence="1">Uncharacterized protein</fullName>
    </submittedName>
</protein>
<sequence>MLFYFGLQYIAERRFIAFLQHPRPTYGITFRGLGAYKGSGSAWLVHFAKSCLSCNPKNPVQNAKRRGKAICVNLVSHFPTYKPRSAVCGPIPRVPTQHREPWPFGACRGFVPVTPRPFAALTRAPLSRGEFCAFFVILIYFAPSLRPPSKPAVCGPRSAVLG</sequence>